<dbReference type="PROSITE" id="PS51986">
    <property type="entry name" value="GS_BETA_GRASP"/>
    <property type="match status" value="1"/>
</dbReference>
<dbReference type="EMBL" id="FUWW01000002">
    <property type="protein sequence ID" value="SJZ36015.1"/>
    <property type="molecule type" value="Genomic_DNA"/>
</dbReference>
<dbReference type="AlphaFoldDB" id="A0A1T4K146"/>
<feature type="domain" description="GS catalytic" evidence="19">
    <location>
        <begin position="111"/>
        <end position="448"/>
    </location>
</feature>
<protein>
    <recommendedName>
        <fullName evidence="4 17">Glutamine synthetase</fullName>
        <ecNumber evidence="3 17">6.3.1.2</ecNumber>
    </recommendedName>
</protein>
<feature type="binding site" evidence="12">
    <location>
        <position position="320"/>
    </location>
    <ligand>
        <name>L-glutamate</name>
        <dbReference type="ChEBI" id="CHEBI:29985"/>
    </ligand>
</feature>
<dbReference type="NCBIfam" id="TIGR00653">
    <property type="entry name" value="GlnA"/>
    <property type="match status" value="1"/>
</dbReference>
<feature type="binding site" evidence="14">
    <location>
        <position position="247"/>
    </location>
    <ligand>
        <name>Mg(2+)</name>
        <dbReference type="ChEBI" id="CHEBI:18420"/>
        <label>1</label>
    </ligand>
</feature>
<dbReference type="GO" id="GO:0004356">
    <property type="term" value="F:glutamine synthetase activity"/>
    <property type="evidence" value="ECO:0007669"/>
    <property type="project" value="UniProtKB-EC"/>
</dbReference>
<keyword evidence="6 17" id="KW-0436">Ligase</keyword>
<dbReference type="PROSITE" id="PS00180">
    <property type="entry name" value="GLNA_1"/>
    <property type="match status" value="1"/>
</dbReference>
<dbReference type="Gene3D" id="3.30.590.10">
    <property type="entry name" value="Glutamine synthetase/guanido kinase, catalytic domain"/>
    <property type="match status" value="1"/>
</dbReference>
<evidence type="ECO:0000259" key="18">
    <source>
        <dbReference type="PROSITE" id="PS51986"/>
    </source>
</evidence>
<dbReference type="Gene3D" id="3.10.20.70">
    <property type="entry name" value="Glutamine synthetase, N-terminal domain"/>
    <property type="match status" value="1"/>
</dbReference>
<feature type="binding site" evidence="12">
    <location>
        <begin position="242"/>
        <end position="243"/>
    </location>
    <ligand>
        <name>L-glutamate</name>
        <dbReference type="ChEBI" id="CHEBI:29985"/>
    </ligand>
</feature>
<dbReference type="GO" id="GO:0046872">
    <property type="term" value="F:metal ion binding"/>
    <property type="evidence" value="ECO:0007669"/>
    <property type="project" value="UniProtKB-KW"/>
</dbReference>
<feature type="binding site" evidence="14">
    <location>
        <position position="136"/>
    </location>
    <ligand>
        <name>Mg(2+)</name>
        <dbReference type="ChEBI" id="CHEBI:18420"/>
        <label>1</label>
    </ligand>
</feature>
<comment type="subcellular location">
    <subcellularLocation>
        <location evidence="1">Cytoplasm</location>
    </subcellularLocation>
</comment>
<dbReference type="InterPro" id="IPR014746">
    <property type="entry name" value="Gln_synth/guanido_kin_cat_dom"/>
</dbReference>
<dbReference type="PROSITE" id="PS00181">
    <property type="entry name" value="GLNA_ATP"/>
    <property type="match status" value="1"/>
</dbReference>
<dbReference type="InterPro" id="IPR008146">
    <property type="entry name" value="Gln_synth_cat_dom"/>
</dbReference>
<accession>A0A1T4K146</accession>
<evidence type="ECO:0000256" key="12">
    <source>
        <dbReference type="PIRSR" id="PIRSR604809-1"/>
    </source>
</evidence>
<sequence>MMSKYTKEQILKEAKENGVQFIRLQFTDLFGIMKNVAITLSQLEKALNNDCMFDGSSIDGFVRIDESDMYLHPDYDTWAIFPWRKHLNAQTARLICSVYKADNVTPFEGDPRNVLQKVIDEAAEMGYGFNVGPECEFFLFKLDENGAPTLETGDEAGYFDLNPIDHGENCRRDICLALEEMGYTIEASHHEVAQGQHEIDFQFGDVMTSADRVMTFKHVVKTYATKHGLHATFMPKPVEGINGSGMHTNMSLYDLKTGKNVFDDPSGELGLSETAYAFIAGIMAHVKAIAAVSNPTVNSYKRLVPGYEAPSYLVWSTSNRSVLVRIPASRGKGTRVELRCPDPACNPYLEMALCLAAGLDGIKKGMKPAPAFDENVFDLSDAERKELGIDCLPGSLEEAISAAEADPFIKETLGDHVFKNYIEGKKEEWNSYKTSVSQWEINRYMINY</sequence>
<evidence type="ECO:0000256" key="8">
    <source>
        <dbReference type="ARBA" id="ARBA00022741"/>
    </source>
</evidence>
<keyword evidence="21" id="KW-1185">Reference proteome</keyword>
<dbReference type="InterPro" id="IPR008147">
    <property type="entry name" value="Gln_synt_N"/>
</dbReference>
<evidence type="ECO:0000256" key="11">
    <source>
        <dbReference type="ARBA" id="ARBA00049436"/>
    </source>
</evidence>
<dbReference type="SUPFAM" id="SSF55931">
    <property type="entry name" value="Glutamine synthetase/guanido kinase"/>
    <property type="match status" value="1"/>
</dbReference>
<comment type="catalytic activity">
    <reaction evidence="11 17">
        <text>L-glutamate + NH4(+) + ATP = L-glutamine + ADP + phosphate + H(+)</text>
        <dbReference type="Rhea" id="RHEA:16169"/>
        <dbReference type="ChEBI" id="CHEBI:15378"/>
        <dbReference type="ChEBI" id="CHEBI:28938"/>
        <dbReference type="ChEBI" id="CHEBI:29985"/>
        <dbReference type="ChEBI" id="CHEBI:30616"/>
        <dbReference type="ChEBI" id="CHEBI:43474"/>
        <dbReference type="ChEBI" id="CHEBI:58359"/>
        <dbReference type="ChEBI" id="CHEBI:456216"/>
        <dbReference type="EC" id="6.3.1.2"/>
    </reaction>
</comment>
<dbReference type="InterPro" id="IPR004809">
    <property type="entry name" value="Gln_synth_I"/>
</dbReference>
<evidence type="ECO:0000256" key="9">
    <source>
        <dbReference type="ARBA" id="ARBA00022840"/>
    </source>
</evidence>
<dbReference type="Proteomes" id="UP000190657">
    <property type="component" value="Unassembled WGS sequence"/>
</dbReference>
<comment type="similarity">
    <text evidence="2 15 16">Belongs to the glutamine synthetase family.</text>
</comment>
<keyword evidence="5" id="KW-0963">Cytoplasm</keyword>
<dbReference type="InterPro" id="IPR027302">
    <property type="entry name" value="Gln_synth_N_conserv_site"/>
</dbReference>
<evidence type="ECO:0000256" key="2">
    <source>
        <dbReference type="ARBA" id="ARBA00009897"/>
    </source>
</evidence>
<evidence type="ECO:0000313" key="20">
    <source>
        <dbReference type="EMBL" id="SJZ36015.1"/>
    </source>
</evidence>
<keyword evidence="9 13" id="KW-0067">ATP-binding</keyword>
<evidence type="ECO:0000256" key="17">
    <source>
        <dbReference type="RuleBase" id="RU004356"/>
    </source>
</evidence>
<keyword evidence="10 14" id="KW-0460">Magnesium</keyword>
<feature type="binding site" evidence="13">
    <location>
        <position position="332"/>
    </location>
    <ligand>
        <name>ATP</name>
        <dbReference type="ChEBI" id="CHEBI:30616"/>
    </ligand>
</feature>
<dbReference type="GO" id="GO:0005524">
    <property type="term" value="F:ATP binding"/>
    <property type="evidence" value="ECO:0007669"/>
    <property type="project" value="UniProtKB-KW"/>
</dbReference>
<dbReference type="SMART" id="SM01230">
    <property type="entry name" value="Gln-synt_C"/>
    <property type="match status" value="1"/>
</dbReference>
<dbReference type="SUPFAM" id="SSF54368">
    <property type="entry name" value="Glutamine synthetase, N-terminal domain"/>
    <property type="match status" value="1"/>
</dbReference>
<feature type="binding site" evidence="14">
    <location>
        <position position="134"/>
    </location>
    <ligand>
        <name>Mg(2+)</name>
        <dbReference type="ChEBI" id="CHEBI:18420"/>
        <label>1</label>
    </ligand>
</feature>
<proteinExistence type="inferred from homology"/>
<feature type="binding site" evidence="13">
    <location>
        <begin position="201"/>
        <end position="203"/>
    </location>
    <ligand>
        <name>ATP</name>
        <dbReference type="ChEBI" id="CHEBI:30616"/>
    </ligand>
</feature>
<feature type="binding site" evidence="14">
    <location>
        <position position="337"/>
    </location>
    <ligand>
        <name>Mg(2+)</name>
        <dbReference type="ChEBI" id="CHEBI:18420"/>
        <label>1</label>
    </ligand>
</feature>
<evidence type="ECO:0000256" key="15">
    <source>
        <dbReference type="PROSITE-ProRule" id="PRU01330"/>
    </source>
</evidence>
<comment type="cofactor">
    <cofactor evidence="14">
        <name>Mg(2+)</name>
        <dbReference type="ChEBI" id="CHEBI:18420"/>
    </cofactor>
    <text evidence="14">Binds 2 Mg(2+) ions per subunit.</text>
</comment>
<feature type="binding site" evidence="12">
    <location>
        <position position="339"/>
    </location>
    <ligand>
        <name>L-glutamate</name>
        <dbReference type="ChEBI" id="CHEBI:29985"/>
    </ligand>
</feature>
<name>A0A1T4K146_9FIRM</name>
<feature type="binding site" evidence="13">
    <location>
        <position position="186"/>
    </location>
    <ligand>
        <name>ATP</name>
        <dbReference type="ChEBI" id="CHEBI:30616"/>
    </ligand>
</feature>
<evidence type="ECO:0000256" key="10">
    <source>
        <dbReference type="ARBA" id="ARBA00022842"/>
    </source>
</evidence>
<dbReference type="FunFam" id="3.10.20.70:FF:000005">
    <property type="entry name" value="Glutamine synthetase"/>
    <property type="match status" value="1"/>
</dbReference>
<dbReference type="FunFam" id="3.30.590.10:FF:000003">
    <property type="entry name" value="Glutamine synthetase 2"/>
    <property type="match status" value="1"/>
</dbReference>
<feature type="binding site" evidence="14">
    <location>
        <position position="191"/>
    </location>
    <ligand>
        <name>Mg(2+)</name>
        <dbReference type="ChEBI" id="CHEBI:18420"/>
        <label>1</label>
    </ligand>
</feature>
<evidence type="ECO:0000256" key="4">
    <source>
        <dbReference type="ARBA" id="ARBA00021364"/>
    </source>
</evidence>
<dbReference type="Pfam" id="PF03951">
    <property type="entry name" value="Gln-synt_N"/>
    <property type="match status" value="1"/>
</dbReference>
<feature type="binding site" evidence="14">
    <location>
        <position position="198"/>
    </location>
    <ligand>
        <name>Mg(2+)</name>
        <dbReference type="ChEBI" id="CHEBI:18420"/>
        <label>1</label>
    </ligand>
</feature>
<reference evidence="20 21" key="1">
    <citation type="submission" date="2017-02" db="EMBL/GenBank/DDBJ databases">
        <authorList>
            <person name="Peterson S.W."/>
        </authorList>
    </citation>
    <scope>NUCLEOTIDE SEQUENCE [LARGE SCALE GENOMIC DNA]</scope>
    <source>
        <strain evidence="20 21">ATCC 51222</strain>
    </source>
</reference>
<dbReference type="PANTHER" id="PTHR43785:SF12">
    <property type="entry name" value="TYPE-1 GLUTAMINE SYNTHETASE 2"/>
    <property type="match status" value="1"/>
</dbReference>
<evidence type="ECO:0000259" key="19">
    <source>
        <dbReference type="PROSITE" id="PS51987"/>
    </source>
</evidence>
<evidence type="ECO:0000256" key="16">
    <source>
        <dbReference type="RuleBase" id="RU000384"/>
    </source>
</evidence>
<keyword evidence="8 13" id="KW-0547">Nucleotide-binding</keyword>
<gene>
    <name evidence="20" type="ORF">SAMN02745114_00224</name>
</gene>
<evidence type="ECO:0000256" key="6">
    <source>
        <dbReference type="ARBA" id="ARBA00022598"/>
    </source>
</evidence>
<dbReference type="InterPro" id="IPR036651">
    <property type="entry name" value="Gln_synt_N_sf"/>
</dbReference>
<dbReference type="GO" id="GO:0005737">
    <property type="term" value="C:cytoplasm"/>
    <property type="evidence" value="ECO:0007669"/>
    <property type="project" value="UniProtKB-SubCell"/>
</dbReference>
<feature type="binding site" evidence="12">
    <location>
        <position position="308"/>
    </location>
    <ligand>
        <name>L-glutamate</name>
        <dbReference type="ChEBI" id="CHEBI:29985"/>
    </ligand>
</feature>
<evidence type="ECO:0000256" key="5">
    <source>
        <dbReference type="ARBA" id="ARBA00022490"/>
    </source>
</evidence>
<evidence type="ECO:0000256" key="7">
    <source>
        <dbReference type="ARBA" id="ARBA00022723"/>
    </source>
</evidence>
<evidence type="ECO:0000256" key="14">
    <source>
        <dbReference type="PIRSR" id="PIRSR604809-3"/>
    </source>
</evidence>
<feature type="binding site" evidence="12">
    <location>
        <position position="302"/>
    </location>
    <ligand>
        <name>L-glutamate</name>
        <dbReference type="ChEBI" id="CHEBI:29985"/>
    </ligand>
</feature>
<organism evidence="20 21">
    <name type="scientific">Eubacterium coprostanoligenes</name>
    <dbReference type="NCBI Taxonomy" id="290054"/>
    <lineage>
        <taxon>Bacteria</taxon>
        <taxon>Bacillati</taxon>
        <taxon>Bacillota</taxon>
        <taxon>Clostridia</taxon>
        <taxon>Eubacteriales</taxon>
        <taxon>Eubacteriaceae</taxon>
        <taxon>Eubacterium</taxon>
    </lineage>
</organism>
<dbReference type="PROSITE" id="PS51987">
    <property type="entry name" value="GS_CATALYTIC"/>
    <property type="match status" value="1"/>
</dbReference>
<evidence type="ECO:0000256" key="13">
    <source>
        <dbReference type="PIRSR" id="PIRSR604809-2"/>
    </source>
</evidence>
<dbReference type="PANTHER" id="PTHR43785">
    <property type="entry name" value="GAMMA-GLUTAMYLPUTRESCINE SYNTHETASE"/>
    <property type="match status" value="1"/>
</dbReference>
<dbReference type="Pfam" id="PF00120">
    <property type="entry name" value="Gln-synt_C"/>
    <property type="match status" value="1"/>
</dbReference>
<dbReference type="STRING" id="290054.SAMN02745114_00224"/>
<dbReference type="EC" id="6.3.1.2" evidence="3 17"/>
<dbReference type="GO" id="GO:0006542">
    <property type="term" value="P:glutamine biosynthetic process"/>
    <property type="evidence" value="ECO:0007669"/>
    <property type="project" value="InterPro"/>
</dbReference>
<evidence type="ECO:0000256" key="1">
    <source>
        <dbReference type="ARBA" id="ARBA00004496"/>
    </source>
</evidence>
<feature type="domain" description="GS beta-grasp" evidence="18">
    <location>
        <begin position="17"/>
        <end position="103"/>
    </location>
</feature>
<dbReference type="InterPro" id="IPR027303">
    <property type="entry name" value="Gln_synth_gly_rich_site"/>
</dbReference>
<evidence type="ECO:0000256" key="3">
    <source>
        <dbReference type="ARBA" id="ARBA00012937"/>
    </source>
</evidence>
<keyword evidence="7 14" id="KW-0479">Metal-binding</keyword>
<feature type="binding site" evidence="13">
    <location>
        <position position="320"/>
    </location>
    <ligand>
        <name>ATP</name>
        <dbReference type="ChEBI" id="CHEBI:30616"/>
    </ligand>
</feature>
<evidence type="ECO:0000313" key="21">
    <source>
        <dbReference type="Proteomes" id="UP000190657"/>
    </source>
</evidence>